<dbReference type="EMBL" id="BJHV01000001">
    <property type="protein sequence ID" value="GDY40297.1"/>
    <property type="molecule type" value="Genomic_DNA"/>
</dbReference>
<organism evidence="2 3">
    <name type="scientific">Streptomyces antimycoticus</name>
    <dbReference type="NCBI Taxonomy" id="68175"/>
    <lineage>
        <taxon>Bacteria</taxon>
        <taxon>Bacillati</taxon>
        <taxon>Actinomycetota</taxon>
        <taxon>Actinomycetes</taxon>
        <taxon>Kitasatosporales</taxon>
        <taxon>Streptomycetaceae</taxon>
        <taxon>Streptomyces</taxon>
        <taxon>Streptomyces violaceusniger group</taxon>
    </lineage>
</organism>
<evidence type="ECO:0000313" key="2">
    <source>
        <dbReference type="EMBL" id="GDY40297.1"/>
    </source>
</evidence>
<comment type="caution">
    <text evidence="2">The sequence shown here is derived from an EMBL/GenBank/DDBJ whole genome shotgun (WGS) entry which is preliminary data.</text>
</comment>
<proteinExistence type="predicted"/>
<sequence length="206" mass="21027">MIPVGVVRGGAVGHLDEQATRLADQQRQQVVRGDQVGVQTEPENAQPVVEAVFPDRGVPVGGPALEPLGAPDVVDQDVDPAVIVADALGQPPDLRGVEMVGADGDAGATEPRDEFGRLLDRLGPVVVGPAPARYAAAAGADDGGAGLAQRGRDPAPGAAGRPGDDGDTSVQCIVIECPAHPMSVAEQRVRTPDRTAVPDQPCRPGE</sequence>
<gene>
    <name evidence="2" type="ORF">SANT12839_011790</name>
</gene>
<accession>A0A4D4K1Z4</accession>
<reference evidence="2 3" key="1">
    <citation type="journal article" date="2020" name="Int. J. Syst. Evol. Microbiol.">
        <title>Reclassification of Streptomyces castelarensis and Streptomyces sporoclivatus as later heterotypic synonyms of Streptomyces antimycoticus.</title>
        <authorList>
            <person name="Komaki H."/>
            <person name="Tamura T."/>
        </authorList>
    </citation>
    <scope>NUCLEOTIDE SEQUENCE [LARGE SCALE GENOMIC DNA]</scope>
    <source>
        <strain evidence="2 3">NBRC 12839</strain>
    </source>
</reference>
<evidence type="ECO:0000313" key="3">
    <source>
        <dbReference type="Proteomes" id="UP000299290"/>
    </source>
</evidence>
<feature type="region of interest" description="Disordered" evidence="1">
    <location>
        <begin position="141"/>
        <end position="169"/>
    </location>
</feature>
<protein>
    <submittedName>
        <fullName evidence="2">Uncharacterized protein</fullName>
    </submittedName>
</protein>
<dbReference type="Proteomes" id="UP000299290">
    <property type="component" value="Unassembled WGS sequence"/>
</dbReference>
<feature type="region of interest" description="Disordered" evidence="1">
    <location>
        <begin position="182"/>
        <end position="206"/>
    </location>
</feature>
<name>A0A4D4K1Z4_9ACTN</name>
<dbReference type="AlphaFoldDB" id="A0A4D4K1Z4"/>
<evidence type="ECO:0000256" key="1">
    <source>
        <dbReference type="SAM" id="MobiDB-lite"/>
    </source>
</evidence>
<keyword evidence="3" id="KW-1185">Reference proteome</keyword>